<protein>
    <submittedName>
        <fullName evidence="1">Uncharacterized protein</fullName>
    </submittedName>
</protein>
<proteinExistence type="predicted"/>
<keyword evidence="2" id="KW-1185">Reference proteome</keyword>
<evidence type="ECO:0000313" key="1">
    <source>
        <dbReference type="EMBL" id="KAJ8125557.1"/>
    </source>
</evidence>
<evidence type="ECO:0000313" key="2">
    <source>
        <dbReference type="Proteomes" id="UP001153332"/>
    </source>
</evidence>
<dbReference type="EMBL" id="JAPUUL010002298">
    <property type="protein sequence ID" value="KAJ8125557.1"/>
    <property type="molecule type" value="Genomic_DNA"/>
</dbReference>
<name>A0ACC2JDF1_9PEZI</name>
<organism evidence="1 2">
    <name type="scientific">Lasiodiplodia mahajangana</name>
    <dbReference type="NCBI Taxonomy" id="1108764"/>
    <lineage>
        <taxon>Eukaryota</taxon>
        <taxon>Fungi</taxon>
        <taxon>Dikarya</taxon>
        <taxon>Ascomycota</taxon>
        <taxon>Pezizomycotina</taxon>
        <taxon>Dothideomycetes</taxon>
        <taxon>Dothideomycetes incertae sedis</taxon>
        <taxon>Botryosphaeriales</taxon>
        <taxon>Botryosphaeriaceae</taxon>
        <taxon>Lasiodiplodia</taxon>
    </lineage>
</organism>
<dbReference type="Proteomes" id="UP001153332">
    <property type="component" value="Unassembled WGS sequence"/>
</dbReference>
<gene>
    <name evidence="1" type="ORF">O1611_g8082</name>
</gene>
<accession>A0ACC2JDF1</accession>
<sequence>MVYYQACVGGLVALCYVLLISQPTRKQKLERSGDSRKRALRDEEHPESRWYKAYGLAVAADRLQGPYLFSLYKDEYNLDAGRVVSLYMTDAVTTAISAYFIGILSDKYGRKLCCMIYCVLYALSCFLTIVPVMPLLFLGRILGGISTSILYTAFDSWMVTGFHKGKLDEEGCDLTRTYAATGVVSSLVAIVSSVLGEGLVWATGTKKSPFLVSVILLWFALQAIWSSWAENFGARALPNRSDSAAGLSVWSVLKTPSILALMFASTLFDGSMNLFLFYWMPALSSLHKSPGELPYGVIHSSFMAASMAAALAFNIIMDKRIVRYSRLLVSVLSVAVFGFVKLAGAKTEAGAFWLFCLLEACRGMFGPSVGYLKAKLVNDDARATVYSAIRTPFNILVIISLLVAKDNTNINGVFTTCSLMLTAAFTTMWVASLRGMP</sequence>
<reference evidence="1" key="1">
    <citation type="submission" date="2022-12" db="EMBL/GenBank/DDBJ databases">
        <title>Genome Sequence of Lasiodiplodia mahajangana.</title>
        <authorList>
            <person name="Buettner E."/>
        </authorList>
    </citation>
    <scope>NUCLEOTIDE SEQUENCE</scope>
    <source>
        <strain evidence="1">VT137</strain>
    </source>
</reference>
<comment type="caution">
    <text evidence="1">The sequence shown here is derived from an EMBL/GenBank/DDBJ whole genome shotgun (WGS) entry which is preliminary data.</text>
</comment>